<organism evidence="1 2">
    <name type="scientific">Pseudomonas aeruginosa</name>
    <dbReference type="NCBI Taxonomy" id="287"/>
    <lineage>
        <taxon>Bacteria</taxon>
        <taxon>Pseudomonadati</taxon>
        <taxon>Pseudomonadota</taxon>
        <taxon>Gammaproteobacteria</taxon>
        <taxon>Pseudomonadales</taxon>
        <taxon>Pseudomonadaceae</taxon>
        <taxon>Pseudomonas</taxon>
    </lineage>
</organism>
<evidence type="ECO:0000313" key="2">
    <source>
        <dbReference type="Proteomes" id="UP000253594"/>
    </source>
</evidence>
<dbReference type="GO" id="GO:0006099">
    <property type="term" value="P:tricarboxylic acid cycle"/>
    <property type="evidence" value="ECO:0007669"/>
    <property type="project" value="InterPro"/>
</dbReference>
<dbReference type="EMBL" id="QORE01001363">
    <property type="protein sequence ID" value="RCI71527.1"/>
    <property type="molecule type" value="Genomic_DNA"/>
</dbReference>
<comment type="caution">
    <text evidence="1">The sequence shown here is derived from an EMBL/GenBank/DDBJ whole genome shotgun (WGS) entry which is preliminary data.</text>
</comment>
<dbReference type="Proteomes" id="UP000253594">
    <property type="component" value="Unassembled WGS sequence"/>
</dbReference>
<reference evidence="1 2" key="1">
    <citation type="submission" date="2018-07" db="EMBL/GenBank/DDBJ databases">
        <title>Mechanisms of high-level aminoglycoside resistance among Gram-negative pathogens in Brazil.</title>
        <authorList>
            <person name="Ballaben A.S."/>
            <person name="Darini A.L.C."/>
            <person name="Doi Y."/>
        </authorList>
    </citation>
    <scope>NUCLEOTIDE SEQUENCE [LARGE SCALE GENOMIC DNA]</scope>
    <source>
        <strain evidence="1 2">B2-305</strain>
    </source>
</reference>
<name>A0A367M227_PSEAI</name>
<dbReference type="InterPro" id="IPR004436">
    <property type="entry name" value="Isocitrate_DH_NADP_mono"/>
</dbReference>
<evidence type="ECO:0000313" key="1">
    <source>
        <dbReference type="EMBL" id="RCI71527.1"/>
    </source>
</evidence>
<protein>
    <submittedName>
        <fullName evidence="1">Uncharacterized protein</fullName>
    </submittedName>
</protein>
<dbReference type="SUPFAM" id="SSF53659">
    <property type="entry name" value="Isocitrate/Isopropylmalate dehydrogenase-like"/>
    <property type="match status" value="1"/>
</dbReference>
<feature type="non-terminal residue" evidence="1">
    <location>
        <position position="29"/>
    </location>
</feature>
<accession>A0A367M227</accession>
<proteinExistence type="predicted"/>
<dbReference type="AlphaFoldDB" id="A0A367M227"/>
<gene>
    <name evidence="1" type="ORF">DT376_28640</name>
</gene>
<dbReference type="Pfam" id="PF03971">
    <property type="entry name" value="IDH"/>
    <property type="match status" value="1"/>
</dbReference>
<sequence>MSIRSKITYTFTDEAPALATYSLLPIVKA</sequence>
<dbReference type="GO" id="GO:0004450">
    <property type="term" value="F:isocitrate dehydrogenase (NADP+) activity"/>
    <property type="evidence" value="ECO:0007669"/>
    <property type="project" value="InterPro"/>
</dbReference>